<gene>
    <name evidence="1" type="ORF">MSEN_20060</name>
</gene>
<evidence type="ECO:0008006" key="3">
    <source>
        <dbReference type="Google" id="ProtNLM"/>
    </source>
</evidence>
<evidence type="ECO:0000313" key="1">
    <source>
        <dbReference type="EMBL" id="GFG70286.1"/>
    </source>
</evidence>
<reference evidence="1 2" key="1">
    <citation type="journal article" date="2019" name="Emerg. Microbes Infect.">
        <title>Comprehensive subspecies identification of 175 nontuberculous mycobacteria species based on 7547 genomic profiles.</title>
        <authorList>
            <person name="Matsumoto Y."/>
            <person name="Kinjo T."/>
            <person name="Motooka D."/>
            <person name="Nabeya D."/>
            <person name="Jung N."/>
            <person name="Uechi K."/>
            <person name="Horii T."/>
            <person name="Iida T."/>
            <person name="Fujita J."/>
            <person name="Nakamura S."/>
        </authorList>
    </citation>
    <scope>NUCLEOTIDE SEQUENCE [LARGE SCALE GENOMIC DNA]</scope>
    <source>
        <strain evidence="1 2">JCM 16017</strain>
    </source>
</reference>
<dbReference type="AlphaFoldDB" id="A0A7I9XLE7"/>
<evidence type="ECO:0000313" key="2">
    <source>
        <dbReference type="Proteomes" id="UP000465263"/>
    </source>
</evidence>
<comment type="caution">
    <text evidence="1">The sequence shown here is derived from an EMBL/GenBank/DDBJ whole genome shotgun (WGS) entry which is preliminary data.</text>
</comment>
<sequence>MAGRTRSCSDAFRLGRLKKATEFLDTALLVAGQKPDTATNLFVLAGIAAADVICCARLGRYAVGENHNEAAALLKQADPTVEKHLRTLLGVKTKAAYTHLTPTTDERKKAKRAAEALAEAARRTWLPPAPPTTP</sequence>
<keyword evidence="2" id="KW-1185">Reference proteome</keyword>
<protein>
    <recommendedName>
        <fullName evidence="3">DNA-binding protein</fullName>
    </recommendedName>
</protein>
<proteinExistence type="predicted"/>
<organism evidence="1 2">
    <name type="scientific">Mycolicibacter senuensis</name>
    <dbReference type="NCBI Taxonomy" id="386913"/>
    <lineage>
        <taxon>Bacteria</taxon>
        <taxon>Bacillati</taxon>
        <taxon>Actinomycetota</taxon>
        <taxon>Actinomycetes</taxon>
        <taxon>Mycobacteriales</taxon>
        <taxon>Mycobacteriaceae</taxon>
        <taxon>Mycolicibacter</taxon>
    </lineage>
</organism>
<accession>A0A7I9XLE7</accession>
<dbReference type="Proteomes" id="UP000465263">
    <property type="component" value="Unassembled WGS sequence"/>
</dbReference>
<dbReference type="OrthoDB" id="4375644at2"/>
<name>A0A7I9XLE7_9MYCO</name>
<dbReference type="EMBL" id="BLKV01000001">
    <property type="protein sequence ID" value="GFG70286.1"/>
    <property type="molecule type" value="Genomic_DNA"/>
</dbReference>